<sequence>MDAAFLESQEEEIPNSILSEYFPPSAMGVKKQVEHENNCDLMMTVSRLLYRWILSNPSGRELSHDHASRLVDFGVTSLPPTVARTPYKFTRDVAESVALTEPCGALSLMALLGSAGADPLKASMREAVFDVEEIADEKDIFKRGIILVLMEKLGKEAGCTLDDILQFHDGAPPWTKECYRLISFVRNSDSGAQIPVRVTWKSGASPHLGFKAREPDDVMCWIKDPNGVPFIFPDAHHWSDALAIVENLTTLERSMLVIQDRTEATDVKEPLSTSCYMEDNWLSPLLDAENTMLGEVQPGKCQNVTTHHPKRDTDAGTFDY</sequence>
<keyword evidence="3" id="KW-1185">Reference proteome</keyword>
<comment type="caution">
    <text evidence="2">The sequence shown here is derived from an EMBL/GenBank/DDBJ whole genome shotgun (WGS) entry which is preliminary data.</text>
</comment>
<dbReference type="GeneID" id="85349094"/>
<dbReference type="AlphaFoldDB" id="A0AA39NFD7"/>
<proteinExistence type="predicted"/>
<feature type="region of interest" description="Disordered" evidence="1">
    <location>
        <begin position="299"/>
        <end position="320"/>
    </location>
</feature>
<name>A0AA39NFD7_ARMTA</name>
<dbReference type="RefSeq" id="XP_060335734.1">
    <property type="nucleotide sequence ID" value="XM_060465546.1"/>
</dbReference>
<evidence type="ECO:0000313" key="2">
    <source>
        <dbReference type="EMBL" id="KAK0464613.1"/>
    </source>
</evidence>
<protein>
    <submittedName>
        <fullName evidence="2">Uncharacterized protein</fullName>
    </submittedName>
</protein>
<dbReference type="Proteomes" id="UP001175211">
    <property type="component" value="Unassembled WGS sequence"/>
</dbReference>
<gene>
    <name evidence="2" type="ORF">EV420DRAFT_1053591</name>
</gene>
<evidence type="ECO:0000256" key="1">
    <source>
        <dbReference type="SAM" id="MobiDB-lite"/>
    </source>
</evidence>
<reference evidence="2" key="1">
    <citation type="submission" date="2023-06" db="EMBL/GenBank/DDBJ databases">
        <authorList>
            <consortium name="Lawrence Berkeley National Laboratory"/>
            <person name="Ahrendt S."/>
            <person name="Sahu N."/>
            <person name="Indic B."/>
            <person name="Wong-Bajracharya J."/>
            <person name="Merenyi Z."/>
            <person name="Ke H.-M."/>
            <person name="Monk M."/>
            <person name="Kocsube S."/>
            <person name="Drula E."/>
            <person name="Lipzen A."/>
            <person name="Balint B."/>
            <person name="Henrissat B."/>
            <person name="Andreopoulos B."/>
            <person name="Martin F.M."/>
            <person name="Harder C.B."/>
            <person name="Rigling D."/>
            <person name="Ford K.L."/>
            <person name="Foster G.D."/>
            <person name="Pangilinan J."/>
            <person name="Papanicolaou A."/>
            <person name="Barry K."/>
            <person name="LaButti K."/>
            <person name="Viragh M."/>
            <person name="Koriabine M."/>
            <person name="Yan M."/>
            <person name="Riley R."/>
            <person name="Champramary S."/>
            <person name="Plett K.L."/>
            <person name="Tsai I.J."/>
            <person name="Slot J."/>
            <person name="Sipos G."/>
            <person name="Plett J."/>
            <person name="Nagy L.G."/>
            <person name="Grigoriev I.V."/>
        </authorList>
    </citation>
    <scope>NUCLEOTIDE SEQUENCE</scope>
    <source>
        <strain evidence="2">CCBAS 213</strain>
    </source>
</reference>
<accession>A0AA39NFD7</accession>
<organism evidence="2 3">
    <name type="scientific">Armillaria tabescens</name>
    <name type="common">Ringless honey mushroom</name>
    <name type="synonym">Agaricus tabescens</name>
    <dbReference type="NCBI Taxonomy" id="1929756"/>
    <lineage>
        <taxon>Eukaryota</taxon>
        <taxon>Fungi</taxon>
        <taxon>Dikarya</taxon>
        <taxon>Basidiomycota</taxon>
        <taxon>Agaricomycotina</taxon>
        <taxon>Agaricomycetes</taxon>
        <taxon>Agaricomycetidae</taxon>
        <taxon>Agaricales</taxon>
        <taxon>Marasmiineae</taxon>
        <taxon>Physalacriaceae</taxon>
        <taxon>Desarmillaria</taxon>
    </lineage>
</organism>
<evidence type="ECO:0000313" key="3">
    <source>
        <dbReference type="Proteomes" id="UP001175211"/>
    </source>
</evidence>
<dbReference type="EMBL" id="JAUEPS010000006">
    <property type="protein sequence ID" value="KAK0464613.1"/>
    <property type="molecule type" value="Genomic_DNA"/>
</dbReference>